<dbReference type="NCBIfam" id="TIGR03696">
    <property type="entry name" value="Rhs_assc_core"/>
    <property type="match status" value="1"/>
</dbReference>
<comment type="caution">
    <text evidence="6">The sequence shown here is derived from an EMBL/GenBank/DDBJ whole genome shotgun (WGS) entry which is preliminary data.</text>
</comment>
<dbReference type="InterPro" id="IPR056823">
    <property type="entry name" value="TEN-like_YD-shell"/>
</dbReference>
<dbReference type="Proteomes" id="UP000448292">
    <property type="component" value="Unassembled WGS sequence"/>
</dbReference>
<feature type="compositionally biased region" description="Basic and acidic residues" evidence="4">
    <location>
        <begin position="229"/>
        <end position="239"/>
    </location>
</feature>
<keyword evidence="2" id="KW-0677">Repeat</keyword>
<dbReference type="PANTHER" id="PTHR11219">
    <property type="entry name" value="TENEURIN AND N-ACETYLGLUCOSAMINE-1-PHOSPHODIESTER ALPHA-N-ACETYLGLUCOSAMINIDASE"/>
    <property type="match status" value="1"/>
</dbReference>
<evidence type="ECO:0000256" key="3">
    <source>
        <dbReference type="ARBA" id="ARBA00023157"/>
    </source>
</evidence>
<keyword evidence="3" id="KW-1015">Disulfide bond</keyword>
<evidence type="ECO:0000259" key="5">
    <source>
        <dbReference type="Pfam" id="PF25023"/>
    </source>
</evidence>
<accession>A0A7M3MA84</accession>
<keyword evidence="1" id="KW-0245">EGF-like domain</keyword>
<dbReference type="EMBL" id="QMIE01000042">
    <property type="protein sequence ID" value="TVM13309.1"/>
    <property type="molecule type" value="Genomic_DNA"/>
</dbReference>
<dbReference type="InterPro" id="IPR051216">
    <property type="entry name" value="Teneurin"/>
</dbReference>
<proteinExistence type="predicted"/>
<protein>
    <recommendedName>
        <fullName evidence="5">Teneurin-like YD-shell domain-containing protein</fullName>
    </recommendedName>
</protein>
<gene>
    <name evidence="6" type="ORF">DPQ33_18315</name>
</gene>
<evidence type="ECO:0000256" key="1">
    <source>
        <dbReference type="ARBA" id="ARBA00022536"/>
    </source>
</evidence>
<feature type="domain" description="Teneurin-like YD-shell" evidence="5">
    <location>
        <begin position="5"/>
        <end position="108"/>
    </location>
</feature>
<evidence type="ECO:0000313" key="6">
    <source>
        <dbReference type="EMBL" id="TVM13309.1"/>
    </source>
</evidence>
<sequence length="256" mass="28781">MPMGMVQDGETFYFAYDQVGSLRAVTDAEGGLAKTVRYDSFGNIIADTNPEFAVPFGFAGGLYDKDTGLVRFGFRDYDSVIGRWTAKDPIGFNGGDTNVYVYANQNPITWFDPDGLTRDCPERIEGLIAEKQFWRDYPGNSKRYHCGFKGFLEIREKEDCDETPVGECFYDCSGRLVDENHKYKGCRGTADEYPVSDDWWFHPGALYNHMFHDSGGPYGPSDVADTLGEEARKETERYYSENPEGCGKATSPSFSQ</sequence>
<keyword evidence="7" id="KW-1185">Reference proteome</keyword>
<dbReference type="OrthoDB" id="5458729at2"/>
<dbReference type="PANTHER" id="PTHR11219:SF69">
    <property type="entry name" value="TENEURIN-A"/>
    <property type="match status" value="1"/>
</dbReference>
<evidence type="ECO:0000313" key="7">
    <source>
        <dbReference type="Proteomes" id="UP000448292"/>
    </source>
</evidence>
<dbReference type="Pfam" id="PF25023">
    <property type="entry name" value="TEN_YD-shell"/>
    <property type="match status" value="1"/>
</dbReference>
<dbReference type="Gene3D" id="2.180.10.10">
    <property type="entry name" value="RHS repeat-associated core"/>
    <property type="match status" value="1"/>
</dbReference>
<dbReference type="InterPro" id="IPR022385">
    <property type="entry name" value="Rhs_assc_core"/>
</dbReference>
<feature type="region of interest" description="Disordered" evidence="4">
    <location>
        <begin position="219"/>
        <end position="256"/>
    </location>
</feature>
<name>A0A7M3MA84_9BACT</name>
<evidence type="ECO:0000256" key="4">
    <source>
        <dbReference type="SAM" id="MobiDB-lite"/>
    </source>
</evidence>
<evidence type="ECO:0000256" key="2">
    <source>
        <dbReference type="ARBA" id="ARBA00022737"/>
    </source>
</evidence>
<reference evidence="6 7" key="1">
    <citation type="submission" date="2018-06" db="EMBL/GenBank/DDBJ databases">
        <title>Complete genome of Desulfovibrio indonesiensis P37SLT.</title>
        <authorList>
            <person name="Crispim J.S."/>
            <person name="Vidigal P.M.P."/>
            <person name="Silva L.C.F."/>
            <person name="Laguardia C.N."/>
            <person name="Araujo L.C."/>
            <person name="Dias R.S."/>
            <person name="Sousa M.P."/>
            <person name="Paula S.O."/>
            <person name="Silva C."/>
        </authorList>
    </citation>
    <scope>NUCLEOTIDE SEQUENCE [LARGE SCALE GENOMIC DNA]</scope>
    <source>
        <strain evidence="6 7">P37SLT</strain>
    </source>
</reference>
<dbReference type="AlphaFoldDB" id="A0A7M3MA84"/>
<organism evidence="6 7">
    <name type="scientific">Oceanidesulfovibrio indonesiensis</name>
    <dbReference type="NCBI Taxonomy" id="54767"/>
    <lineage>
        <taxon>Bacteria</taxon>
        <taxon>Pseudomonadati</taxon>
        <taxon>Thermodesulfobacteriota</taxon>
        <taxon>Desulfovibrionia</taxon>
        <taxon>Desulfovibrionales</taxon>
        <taxon>Desulfovibrionaceae</taxon>
        <taxon>Oceanidesulfovibrio</taxon>
    </lineage>
</organism>